<dbReference type="GO" id="GO:0005737">
    <property type="term" value="C:cytoplasm"/>
    <property type="evidence" value="ECO:0007669"/>
    <property type="project" value="UniProtKB-SubCell"/>
</dbReference>
<evidence type="ECO:0000256" key="20">
    <source>
        <dbReference type="ARBA" id="ARBA00032544"/>
    </source>
</evidence>
<keyword evidence="8" id="KW-1003">Cell membrane</keyword>
<keyword evidence="10 22" id="KW-0645">Protease</keyword>
<keyword evidence="14 22" id="KW-0788">Thiol protease</keyword>
<evidence type="ECO:0000256" key="13">
    <source>
        <dbReference type="ARBA" id="ARBA00022801"/>
    </source>
</evidence>
<dbReference type="PROSITE" id="PS00139">
    <property type="entry name" value="THIOL_PROTEASE_CYS"/>
    <property type="match status" value="1"/>
</dbReference>
<dbReference type="InterPro" id="IPR022683">
    <property type="entry name" value="Calpain_III"/>
</dbReference>
<dbReference type="PANTHER" id="PTHR10183:SF268">
    <property type="entry name" value="CALPAIN-2 CATALYTIC SUBUNIT"/>
    <property type="match status" value="1"/>
</dbReference>
<dbReference type="SUPFAM" id="SSF54001">
    <property type="entry name" value="Cysteine proteinases"/>
    <property type="match status" value="2"/>
</dbReference>
<evidence type="ECO:0000256" key="9">
    <source>
        <dbReference type="ARBA" id="ARBA00022490"/>
    </source>
</evidence>
<protein>
    <recommendedName>
        <fullName evidence="7">Calpain-2 catalytic subunit</fullName>
        <ecNumber evidence="6">3.4.22.53</ecNumber>
    </recommendedName>
    <alternativeName>
        <fullName evidence="18">Calcium-activated neutral proteinase 2</fullName>
    </alternativeName>
    <alternativeName>
        <fullName evidence="19">Calpain M-type</fullName>
    </alternativeName>
    <alternativeName>
        <fullName evidence="20">Calpain-2 large subunit</fullName>
    </alternativeName>
    <alternativeName>
        <fullName evidence="17">Millimolar-calpain</fullName>
    </alternativeName>
</protein>
<dbReference type="FunFam" id="1.10.238.10:FF:000099">
    <property type="entry name" value="calpain-2 catalytic subunit"/>
    <property type="match status" value="1"/>
</dbReference>
<dbReference type="InterPro" id="IPR022684">
    <property type="entry name" value="Calpain_cysteine_protease"/>
</dbReference>
<dbReference type="InterPro" id="IPR000169">
    <property type="entry name" value="Pept_cys_AS"/>
</dbReference>
<organism evidence="25 26">
    <name type="scientific">Coilia grayii</name>
    <name type="common">Gray's grenadier anchovy</name>
    <dbReference type="NCBI Taxonomy" id="363190"/>
    <lineage>
        <taxon>Eukaryota</taxon>
        <taxon>Metazoa</taxon>
        <taxon>Chordata</taxon>
        <taxon>Craniata</taxon>
        <taxon>Vertebrata</taxon>
        <taxon>Euteleostomi</taxon>
        <taxon>Actinopterygii</taxon>
        <taxon>Neopterygii</taxon>
        <taxon>Teleostei</taxon>
        <taxon>Clupei</taxon>
        <taxon>Clupeiformes</taxon>
        <taxon>Clupeoidei</taxon>
        <taxon>Engraulidae</taxon>
        <taxon>Coilinae</taxon>
        <taxon>Coilia</taxon>
    </lineage>
</organism>
<feature type="domain" description="Calpain catalytic" evidence="23">
    <location>
        <begin position="47"/>
        <end position="598"/>
    </location>
</feature>
<evidence type="ECO:0000256" key="2">
    <source>
        <dbReference type="ARBA" id="ARBA00001913"/>
    </source>
</evidence>
<evidence type="ECO:0000313" key="25">
    <source>
        <dbReference type="EMBL" id="KAL2086096.1"/>
    </source>
</evidence>
<gene>
    <name evidence="25" type="ORF">ACEWY4_017155</name>
</gene>
<keyword evidence="16" id="KW-0472">Membrane</keyword>
<comment type="similarity">
    <text evidence="5">Belongs to the peptidase C2 family.</text>
</comment>
<dbReference type="AlphaFoldDB" id="A0ABD1JG07"/>
<evidence type="ECO:0000259" key="23">
    <source>
        <dbReference type="PROSITE" id="PS50203"/>
    </source>
</evidence>
<dbReference type="EC" id="3.4.22.53" evidence="6"/>
<keyword evidence="9" id="KW-0963">Cytoplasm</keyword>
<evidence type="ECO:0000256" key="5">
    <source>
        <dbReference type="ARBA" id="ARBA00007623"/>
    </source>
</evidence>
<dbReference type="Pfam" id="PF13833">
    <property type="entry name" value="EF-hand_8"/>
    <property type="match status" value="2"/>
</dbReference>
<dbReference type="CDD" id="cd00044">
    <property type="entry name" value="CysPc"/>
    <property type="match status" value="1"/>
</dbReference>
<dbReference type="GO" id="GO:0006508">
    <property type="term" value="P:proteolysis"/>
    <property type="evidence" value="ECO:0007669"/>
    <property type="project" value="UniProtKB-KW"/>
</dbReference>
<dbReference type="PANTHER" id="PTHR10183">
    <property type="entry name" value="CALPAIN"/>
    <property type="match status" value="1"/>
</dbReference>
<evidence type="ECO:0000256" key="15">
    <source>
        <dbReference type="ARBA" id="ARBA00022837"/>
    </source>
</evidence>
<feature type="domain" description="EF-hand" evidence="24">
    <location>
        <begin position="822"/>
        <end position="857"/>
    </location>
</feature>
<proteinExistence type="inferred from homology"/>
<feature type="active site" evidence="21 22">
    <location>
        <position position="107"/>
    </location>
</feature>
<dbReference type="PRINTS" id="PR00704">
    <property type="entry name" value="CALPAIN"/>
</dbReference>
<evidence type="ECO:0000256" key="16">
    <source>
        <dbReference type="ARBA" id="ARBA00023136"/>
    </source>
</evidence>
<dbReference type="Gene3D" id="1.10.238.10">
    <property type="entry name" value="EF-hand"/>
    <property type="match status" value="1"/>
</dbReference>
<dbReference type="GO" id="GO:0005886">
    <property type="term" value="C:plasma membrane"/>
    <property type="evidence" value="ECO:0007669"/>
    <property type="project" value="UniProtKB-SubCell"/>
</dbReference>
<keyword evidence="15" id="KW-0106">Calcium</keyword>
<evidence type="ECO:0000256" key="21">
    <source>
        <dbReference type="PIRSR" id="PIRSR622684-1"/>
    </source>
</evidence>
<dbReference type="InterPro" id="IPR022682">
    <property type="entry name" value="Calpain_domain_III"/>
</dbReference>
<evidence type="ECO:0000256" key="6">
    <source>
        <dbReference type="ARBA" id="ARBA00012481"/>
    </source>
</evidence>
<evidence type="ECO:0000259" key="24">
    <source>
        <dbReference type="PROSITE" id="PS50222"/>
    </source>
</evidence>
<evidence type="ECO:0000256" key="10">
    <source>
        <dbReference type="ARBA" id="ARBA00022670"/>
    </source>
</evidence>
<comment type="caution">
    <text evidence="25">The sequence shown here is derived from an EMBL/GenBank/DDBJ whole genome shotgun (WGS) entry which is preliminary data.</text>
</comment>
<comment type="subcellular location">
    <subcellularLocation>
        <location evidence="3">Cell membrane</location>
    </subcellularLocation>
    <subcellularLocation>
        <location evidence="4">Cytoplasm</location>
    </subcellularLocation>
</comment>
<dbReference type="PROSITE" id="PS00018">
    <property type="entry name" value="EF_HAND_1"/>
    <property type="match status" value="2"/>
</dbReference>
<comment type="catalytic activity">
    <reaction evidence="1">
        <text>Broad endopeptidase specificity.</text>
        <dbReference type="EC" id="3.4.22.53"/>
    </reaction>
</comment>
<keyword evidence="12" id="KW-0677">Repeat</keyword>
<dbReference type="GO" id="GO:0046872">
    <property type="term" value="F:metal ion binding"/>
    <property type="evidence" value="ECO:0007669"/>
    <property type="project" value="UniProtKB-KW"/>
</dbReference>
<evidence type="ECO:0000256" key="7">
    <source>
        <dbReference type="ARBA" id="ARBA00014052"/>
    </source>
</evidence>
<dbReference type="Pfam" id="PF01067">
    <property type="entry name" value="Calpain_III"/>
    <property type="match status" value="1"/>
</dbReference>
<dbReference type="InterPro" id="IPR033883">
    <property type="entry name" value="C2_III"/>
</dbReference>
<evidence type="ECO:0000313" key="26">
    <source>
        <dbReference type="Proteomes" id="UP001591681"/>
    </source>
</evidence>
<feature type="domain" description="EF-hand" evidence="24">
    <location>
        <begin position="917"/>
        <end position="950"/>
    </location>
</feature>
<evidence type="ECO:0000256" key="14">
    <source>
        <dbReference type="ARBA" id="ARBA00022807"/>
    </source>
</evidence>
<comment type="cofactor">
    <cofactor evidence="2">
        <name>Ca(2+)</name>
        <dbReference type="ChEBI" id="CHEBI:29108"/>
    </cofactor>
</comment>
<evidence type="ECO:0000256" key="4">
    <source>
        <dbReference type="ARBA" id="ARBA00004496"/>
    </source>
</evidence>
<evidence type="ECO:0000256" key="19">
    <source>
        <dbReference type="ARBA" id="ARBA00032449"/>
    </source>
</evidence>
<dbReference type="SMART" id="SM00054">
    <property type="entry name" value="EFh"/>
    <property type="match status" value="2"/>
</dbReference>
<evidence type="ECO:0000256" key="8">
    <source>
        <dbReference type="ARBA" id="ARBA00022475"/>
    </source>
</evidence>
<evidence type="ECO:0000256" key="18">
    <source>
        <dbReference type="ARBA" id="ARBA00031308"/>
    </source>
</evidence>
<evidence type="ECO:0000256" key="17">
    <source>
        <dbReference type="ARBA" id="ARBA00030109"/>
    </source>
</evidence>
<feature type="active site" evidence="21 22">
    <location>
        <position position="540"/>
    </location>
</feature>
<dbReference type="Gene3D" id="3.90.70.10">
    <property type="entry name" value="Cysteine proteinases"/>
    <property type="match status" value="1"/>
</dbReference>
<keyword evidence="26" id="KW-1185">Reference proteome</keyword>
<sequence length="950" mass="108462">MNMSGVAAKLQHSRTKAEGLGSNSQAVKYLGQDYEALRGHCLDNGTLFEDDMFEAAVSSLGFDQLGPESYKVEGIEWKRPKELACDPQFIVEGATRTDVCQGGLGDCWLLAAIASLTLNKQLLSRVVPHGQSFQQDYAGIFHFQIWQFGEWVDVVIDDRLPVRDGKLLFVHSAEGNEFWSALLEKAYAKLHGCYEALSGGSSAEGFEDLTGGIAERYKLQPPQQQQQQHSLFRTMQKALSKGSLLGCSIPMTPSIVGEDPSSIEAHVQVLHNQYQKMQPDTVIVRDRMQQTFAWRQKEIADGMTVEATLKKYPFLRTPIGLCDELKRIHPAIGDVSQRFREGFTPIVSKVLDLARGKSPLFRLYLEAKEEALTEELPEIDVRAAFMFLPYIFRKNIDLFITLGERDPDTPYPTIQLPEGEWKMVFTNRMQAVLKVEGVEVWRGSRIEDGIISAFCSYFVFNLQYPKHLKNTLMFLQRYIAKINFDGDQPLPTTVTRQTKAGETSESVTSQQLVKGHAYSVTGAEEIEYRGDIIRLVRVRNPWGEIEWTGPWSDRSPEWQHVCVEDRERLRHKSEDGEFWMAFSDFQRQFSVLEVCSLTPDAVAGGPHRSWALHTFDGHWRRGSTAGGCRNFPKTFWMNPQFVIRLEEEDDDAGDGEEGCSFLVGLIQKNRRNRRTTRQSMHTIGFTIYEFVGQRNVHLDQRFFRTHAQKARSESFIDLREVVTHFCLPPGEYLIVPSTFQPGKDGDFFMRVFTEKQSQFQELDDPIEFKVEEEEVSEDEVDNNFKTLFGKLAGKDEEISAFELKRILNRVMTKHTDLKTDGFGLETCRSMINLLDKDGNGKLGLLEFKTLWAKIEKYLSIYRQRDEDKSGTMSATEMREAVEQAGFSLSSALHQILVTRYSGPDLTIDFDSFVCCLMRLESMFQIFKALDRDGSGQVEFNLYQWLHVALL</sequence>
<dbReference type="SMART" id="SM00230">
    <property type="entry name" value="CysPc"/>
    <property type="match status" value="1"/>
</dbReference>
<reference evidence="25 26" key="1">
    <citation type="submission" date="2024-09" db="EMBL/GenBank/DDBJ databases">
        <title>A chromosome-level genome assembly of Gray's grenadier anchovy, Coilia grayii.</title>
        <authorList>
            <person name="Fu Z."/>
        </authorList>
    </citation>
    <scope>NUCLEOTIDE SEQUENCE [LARGE SCALE GENOMIC DNA]</scope>
    <source>
        <strain evidence="25">G4</strain>
        <tissue evidence="25">Muscle</tissue>
    </source>
</reference>
<keyword evidence="13 22" id="KW-0378">Hydrolase</keyword>
<keyword evidence="11" id="KW-0479">Metal-binding</keyword>
<dbReference type="EMBL" id="JBHFQA010000015">
    <property type="protein sequence ID" value="KAL2086096.1"/>
    <property type="molecule type" value="Genomic_DNA"/>
</dbReference>
<dbReference type="PROSITE" id="PS50222">
    <property type="entry name" value="EF_HAND_2"/>
    <property type="match status" value="3"/>
</dbReference>
<dbReference type="CDD" id="cd00214">
    <property type="entry name" value="Calpain_III"/>
    <property type="match status" value="1"/>
</dbReference>
<dbReference type="InterPro" id="IPR038765">
    <property type="entry name" value="Papain-like_cys_pep_sf"/>
</dbReference>
<feature type="active site" evidence="21 22">
    <location>
        <position position="516"/>
    </location>
</feature>
<evidence type="ECO:0000256" key="22">
    <source>
        <dbReference type="PROSITE-ProRule" id="PRU00239"/>
    </source>
</evidence>
<feature type="domain" description="EF-hand" evidence="24">
    <location>
        <begin position="860"/>
        <end position="887"/>
    </location>
</feature>
<dbReference type="FunFam" id="2.60.120.380:FF:000001">
    <property type="entry name" value="Calpain-1 catalytic subunit"/>
    <property type="match status" value="1"/>
</dbReference>
<dbReference type="Gene3D" id="2.60.120.380">
    <property type="match status" value="1"/>
</dbReference>
<evidence type="ECO:0000256" key="11">
    <source>
        <dbReference type="ARBA" id="ARBA00022723"/>
    </source>
</evidence>
<dbReference type="GO" id="GO:0004198">
    <property type="term" value="F:calcium-dependent cysteine-type endopeptidase activity"/>
    <property type="evidence" value="ECO:0007669"/>
    <property type="project" value="UniProtKB-EC"/>
</dbReference>
<dbReference type="SMART" id="SM00720">
    <property type="entry name" value="calpain_III"/>
    <property type="match status" value="1"/>
</dbReference>
<accession>A0ABD1JG07</accession>
<dbReference type="FunFam" id="3.90.70.10:FF:000001">
    <property type="entry name" value="Calpain-1 catalytic subunit"/>
    <property type="match status" value="1"/>
</dbReference>
<evidence type="ECO:0000256" key="1">
    <source>
        <dbReference type="ARBA" id="ARBA00001223"/>
    </source>
</evidence>
<name>A0ABD1JG07_9TELE</name>
<dbReference type="InterPro" id="IPR002048">
    <property type="entry name" value="EF_hand_dom"/>
</dbReference>
<dbReference type="SUPFAM" id="SSF49758">
    <property type="entry name" value="Calpain large subunit, middle domain (domain III)"/>
    <property type="match status" value="1"/>
</dbReference>
<dbReference type="InterPro" id="IPR018247">
    <property type="entry name" value="EF_Hand_1_Ca_BS"/>
</dbReference>
<evidence type="ECO:0000256" key="12">
    <source>
        <dbReference type="ARBA" id="ARBA00022737"/>
    </source>
</evidence>
<dbReference type="PROSITE" id="PS50203">
    <property type="entry name" value="CALPAIN_CAT"/>
    <property type="match status" value="1"/>
</dbReference>
<evidence type="ECO:0000256" key="3">
    <source>
        <dbReference type="ARBA" id="ARBA00004236"/>
    </source>
</evidence>
<dbReference type="SUPFAM" id="SSF47473">
    <property type="entry name" value="EF-hand"/>
    <property type="match status" value="1"/>
</dbReference>
<dbReference type="Pfam" id="PF00648">
    <property type="entry name" value="Peptidase_C2"/>
    <property type="match status" value="2"/>
</dbReference>
<dbReference type="InterPro" id="IPR036213">
    <property type="entry name" value="Calpain_III_sf"/>
</dbReference>
<dbReference type="Proteomes" id="UP001591681">
    <property type="component" value="Unassembled WGS sequence"/>
</dbReference>
<dbReference type="InterPro" id="IPR001300">
    <property type="entry name" value="Peptidase_C2_calpain_cat"/>
</dbReference>
<dbReference type="InterPro" id="IPR011992">
    <property type="entry name" value="EF-hand-dom_pair"/>
</dbReference>